<proteinExistence type="predicted"/>
<comment type="caution">
    <text evidence="2">The sequence shown here is derived from an EMBL/GenBank/DDBJ whole genome shotgun (WGS) entry which is preliminary data.</text>
</comment>
<dbReference type="Proteomes" id="UP000253318">
    <property type="component" value="Unassembled WGS sequence"/>
</dbReference>
<sequence>MSAVRHPEPPAAPRELAASPEPGAARYRLDRHLVAEHRPDGSDPVVRPADAVAEPAGGARLGPVYRRDPGGDLVVPTGRVLVRYAEGDRAERHRDELAGAGYQVDQVLGYAPHAAWLRALGGGIAAALARIGGLAELPGVRRVEPQMIGRREARG</sequence>
<evidence type="ECO:0000313" key="3">
    <source>
        <dbReference type="Proteomes" id="UP000253318"/>
    </source>
</evidence>
<dbReference type="EMBL" id="QEIN01000150">
    <property type="protein sequence ID" value="RCV55224.1"/>
    <property type="molecule type" value="Genomic_DNA"/>
</dbReference>
<reference evidence="2 3" key="1">
    <citation type="submission" date="2018-04" db="EMBL/GenBank/DDBJ databases">
        <title>Novel actinobacteria from marine sediment.</title>
        <authorList>
            <person name="Ng Z.Y."/>
            <person name="Tan G.Y.A."/>
        </authorList>
    </citation>
    <scope>NUCLEOTIDE SEQUENCE [LARGE SCALE GENOMIC DNA]</scope>
    <source>
        <strain evidence="2 3">TPS81</strain>
    </source>
</reference>
<protein>
    <submittedName>
        <fullName evidence="2">Uncharacterized protein</fullName>
    </submittedName>
</protein>
<dbReference type="AlphaFoldDB" id="A0A368T270"/>
<gene>
    <name evidence="2" type="ORF">DEF24_18185</name>
</gene>
<accession>A0A368T270</accession>
<feature type="region of interest" description="Disordered" evidence="1">
    <location>
        <begin position="1"/>
        <end position="25"/>
    </location>
</feature>
<evidence type="ECO:0000313" key="2">
    <source>
        <dbReference type="EMBL" id="RCV55224.1"/>
    </source>
</evidence>
<keyword evidence="3" id="KW-1185">Reference proteome</keyword>
<organism evidence="2 3">
    <name type="scientific">Marinitenerispora sediminis</name>
    <dbReference type="NCBI Taxonomy" id="1931232"/>
    <lineage>
        <taxon>Bacteria</taxon>
        <taxon>Bacillati</taxon>
        <taxon>Actinomycetota</taxon>
        <taxon>Actinomycetes</taxon>
        <taxon>Streptosporangiales</taxon>
        <taxon>Nocardiopsidaceae</taxon>
        <taxon>Marinitenerispora</taxon>
    </lineage>
</organism>
<feature type="compositionally biased region" description="Low complexity" evidence="1">
    <location>
        <begin position="13"/>
        <end position="22"/>
    </location>
</feature>
<evidence type="ECO:0000256" key="1">
    <source>
        <dbReference type="SAM" id="MobiDB-lite"/>
    </source>
</evidence>
<name>A0A368T270_9ACTN</name>